<evidence type="ECO:0000256" key="4">
    <source>
        <dbReference type="ARBA" id="ARBA00022960"/>
    </source>
</evidence>
<dbReference type="Proteomes" id="UP000588111">
    <property type="component" value="Unassembled WGS sequence"/>
</dbReference>
<feature type="chain" id="PRO_5032465655" evidence="10">
    <location>
        <begin position="27"/>
        <end position="369"/>
    </location>
</feature>
<dbReference type="Gene3D" id="3.40.710.10">
    <property type="entry name" value="DD-peptidase/beta-lactamase superfamily"/>
    <property type="match status" value="1"/>
</dbReference>
<evidence type="ECO:0000313" key="13">
    <source>
        <dbReference type="Proteomes" id="UP000588111"/>
    </source>
</evidence>
<name>A0A839TEA0_9GAMM</name>
<gene>
    <name evidence="12" type="ORF">FHS24_000856</name>
</gene>
<organism evidence="12 13">
    <name type="scientific">Psychrobacter luti</name>
    <dbReference type="NCBI Taxonomy" id="198481"/>
    <lineage>
        <taxon>Bacteria</taxon>
        <taxon>Pseudomonadati</taxon>
        <taxon>Pseudomonadota</taxon>
        <taxon>Gammaproteobacteria</taxon>
        <taxon>Moraxellales</taxon>
        <taxon>Moraxellaceae</taxon>
        <taxon>Psychrobacter</taxon>
    </lineage>
</organism>
<evidence type="ECO:0000313" key="12">
    <source>
        <dbReference type="EMBL" id="MBB3106365.1"/>
    </source>
</evidence>
<evidence type="ECO:0000256" key="7">
    <source>
        <dbReference type="PIRSR" id="PIRSR618044-1"/>
    </source>
</evidence>
<evidence type="ECO:0000256" key="1">
    <source>
        <dbReference type="ARBA" id="ARBA00007164"/>
    </source>
</evidence>
<proteinExistence type="inferred from homology"/>
<reference evidence="12 13" key="1">
    <citation type="submission" date="2020-08" db="EMBL/GenBank/DDBJ databases">
        <title>Genomic Encyclopedia of Type Strains, Phase III (KMG-III): the genomes of soil and plant-associated and newly described type strains.</title>
        <authorList>
            <person name="Whitman W."/>
        </authorList>
    </citation>
    <scope>NUCLEOTIDE SEQUENCE [LARGE SCALE GENOMIC DNA]</scope>
    <source>
        <strain evidence="12 13">CECT 5885</strain>
    </source>
</reference>
<evidence type="ECO:0000256" key="2">
    <source>
        <dbReference type="ARBA" id="ARBA00022729"/>
    </source>
</evidence>
<dbReference type="GO" id="GO:0008360">
    <property type="term" value="P:regulation of cell shape"/>
    <property type="evidence" value="ECO:0007669"/>
    <property type="project" value="UniProtKB-KW"/>
</dbReference>
<accession>A0A839TEA0</accession>
<feature type="binding site" evidence="8">
    <location>
        <position position="317"/>
    </location>
    <ligand>
        <name>substrate</name>
    </ligand>
</feature>
<dbReference type="InterPro" id="IPR018044">
    <property type="entry name" value="Peptidase_S11"/>
</dbReference>
<feature type="active site" description="Acyl-ester intermediate" evidence="7">
    <location>
        <position position="150"/>
    </location>
</feature>
<evidence type="ECO:0000259" key="11">
    <source>
        <dbReference type="Pfam" id="PF00768"/>
    </source>
</evidence>
<comment type="similarity">
    <text evidence="1 9">Belongs to the peptidase S11 family.</text>
</comment>
<dbReference type="PANTHER" id="PTHR21581:SF26">
    <property type="entry name" value="D-ALANYL-D-ALANINE ENDOPEPTIDASE"/>
    <property type="match status" value="1"/>
</dbReference>
<keyword evidence="2 10" id="KW-0732">Signal</keyword>
<feature type="active site" evidence="7">
    <location>
        <position position="207"/>
    </location>
</feature>
<dbReference type="GO" id="GO:0009252">
    <property type="term" value="P:peptidoglycan biosynthetic process"/>
    <property type="evidence" value="ECO:0007669"/>
    <property type="project" value="UniProtKB-KW"/>
</dbReference>
<sequence length="369" mass="39607">MKQLPLTKQQLIAAMISLSLGSVAQAALTINGGSSSESSARVSWGGADSLSEARSIMYKANNSNSGSAIKKVDNGHGTTNITNTRTFGSSNNSFNNTTNANSYNTTYRGSFGSSSMIPISTDSRSVAVIDAETGESIYEKDADIARPMASITKVMTAMVVLDAGLDMREELTLDPEDFVGPKRASSNLKSGDRLNRAEMLLMALMKSENPAAKSLARNYPGGYSAFIRAMNRKAQDLGMTTAFFGDPTGLDKRNVASSNDLVKMVRAAGNYDVIRRFSTTKSYDFYVSNFSSGNRTYKANNTSSLVRDGSYPIGISKTGFINEAGRCVVMETRVNNRPAIIVILGANSSATRWGDAKNILNSLATRRTV</sequence>
<feature type="active site" description="Proton acceptor" evidence="7">
    <location>
        <position position="153"/>
    </location>
</feature>
<dbReference type="SUPFAM" id="SSF56601">
    <property type="entry name" value="beta-lactamase/transpeptidase-like"/>
    <property type="match status" value="1"/>
</dbReference>
<dbReference type="PRINTS" id="PR00725">
    <property type="entry name" value="DADACBPTASE1"/>
</dbReference>
<dbReference type="InterPro" id="IPR012338">
    <property type="entry name" value="Beta-lactam/transpept-like"/>
</dbReference>
<keyword evidence="4" id="KW-0133">Cell shape</keyword>
<dbReference type="RefSeq" id="WP_183618950.1">
    <property type="nucleotide sequence ID" value="NZ_CAJHAH010000002.1"/>
</dbReference>
<evidence type="ECO:0000256" key="8">
    <source>
        <dbReference type="PIRSR" id="PIRSR618044-2"/>
    </source>
</evidence>
<keyword evidence="13" id="KW-1185">Reference proteome</keyword>
<dbReference type="GO" id="GO:0071555">
    <property type="term" value="P:cell wall organization"/>
    <property type="evidence" value="ECO:0007669"/>
    <property type="project" value="UniProtKB-KW"/>
</dbReference>
<dbReference type="Pfam" id="PF00768">
    <property type="entry name" value="Peptidase_S11"/>
    <property type="match status" value="1"/>
</dbReference>
<dbReference type="PANTHER" id="PTHR21581">
    <property type="entry name" value="D-ALANYL-D-ALANINE CARBOXYPEPTIDASE"/>
    <property type="match status" value="1"/>
</dbReference>
<dbReference type="GO" id="GO:0006508">
    <property type="term" value="P:proteolysis"/>
    <property type="evidence" value="ECO:0007669"/>
    <property type="project" value="InterPro"/>
</dbReference>
<protein>
    <submittedName>
        <fullName evidence="12">D-alanyl-D-alanine endopeptidase (Penicillin-binding protein 7)</fullName>
        <ecNumber evidence="12">3.4.21.-</ecNumber>
    </submittedName>
</protein>
<feature type="signal peptide" evidence="10">
    <location>
        <begin position="1"/>
        <end position="26"/>
    </location>
</feature>
<comment type="caution">
    <text evidence="12">The sequence shown here is derived from an EMBL/GenBank/DDBJ whole genome shotgun (WGS) entry which is preliminary data.</text>
</comment>
<evidence type="ECO:0000256" key="9">
    <source>
        <dbReference type="RuleBase" id="RU004016"/>
    </source>
</evidence>
<dbReference type="InterPro" id="IPR001967">
    <property type="entry name" value="Peptidase_S11_N"/>
</dbReference>
<keyword evidence="6" id="KW-0961">Cell wall biogenesis/degradation</keyword>
<dbReference type="EMBL" id="JACHXL010000001">
    <property type="protein sequence ID" value="MBB3106365.1"/>
    <property type="molecule type" value="Genomic_DNA"/>
</dbReference>
<keyword evidence="3 12" id="KW-0378">Hydrolase</keyword>
<keyword evidence="5" id="KW-0573">Peptidoglycan synthesis</keyword>
<dbReference type="EC" id="3.4.21.-" evidence="12"/>
<evidence type="ECO:0000256" key="10">
    <source>
        <dbReference type="SAM" id="SignalP"/>
    </source>
</evidence>
<evidence type="ECO:0000256" key="3">
    <source>
        <dbReference type="ARBA" id="ARBA00022801"/>
    </source>
</evidence>
<feature type="domain" description="Peptidase S11 D-alanyl-D-alanine carboxypeptidase A N-terminal" evidence="11">
    <location>
        <begin position="120"/>
        <end position="347"/>
    </location>
</feature>
<dbReference type="GO" id="GO:0009002">
    <property type="term" value="F:serine-type D-Ala-D-Ala carboxypeptidase activity"/>
    <property type="evidence" value="ECO:0007669"/>
    <property type="project" value="InterPro"/>
</dbReference>
<dbReference type="AlphaFoldDB" id="A0A839TEA0"/>
<evidence type="ECO:0000256" key="6">
    <source>
        <dbReference type="ARBA" id="ARBA00023316"/>
    </source>
</evidence>
<evidence type="ECO:0000256" key="5">
    <source>
        <dbReference type="ARBA" id="ARBA00022984"/>
    </source>
</evidence>